<sequence length="302" mass="34033">MSCADDPVPLTDEIVAERAARLAKVAEETCQQYFGESDLVYVIGTEVPVPGGAHETLTELEVTTPEAARATLEAHRHAFEKAGLDAIWPRIIGLVVQPGVEFDHTHIIDYQPQKAIALSKMVEAYDTLVFEAHSTDYQTPQSLRQLVKDHFAILKVGPALTFALREALFSLAAIEEELLPAKTSSGLRHVLESVMLDRPEYWQSHYHGDGHARRLARGYSYSDRVRYYWPDSQIDNAFERLVRNLADEPIPLPLISQYLPLQYVKVRAGDINATPKELIISHIQDILQQYHAACYGTMFHNE</sequence>
<dbReference type="GO" id="GO:2001059">
    <property type="term" value="P:D-tagatose 6-phosphate catabolic process"/>
    <property type="evidence" value="ECO:0007669"/>
    <property type="project" value="UniProtKB-UniPathway"/>
</dbReference>
<reference evidence="2 3" key="1">
    <citation type="submission" date="2018-12" db="EMBL/GenBank/DDBJ databases">
        <authorList>
            <consortium name="Pathogen Informatics"/>
        </authorList>
    </citation>
    <scope>NUCLEOTIDE SEQUENCE [LARGE SCALE GENOMIC DNA]</scope>
    <source>
        <strain evidence="2 3">NCTC10047</strain>
    </source>
</reference>
<dbReference type="UniPathway" id="UPA00704">
    <property type="reaction ID" value="UER00716"/>
</dbReference>
<accession>A0A447QY44</accession>
<dbReference type="SUPFAM" id="SSF51569">
    <property type="entry name" value="Aldolase"/>
    <property type="match status" value="1"/>
</dbReference>
<keyword evidence="2" id="KW-0456">Lyase</keyword>
<name>A0A447QY44_SALER</name>
<dbReference type="GO" id="GO:0009401">
    <property type="term" value="P:phosphoenolpyruvate-dependent sugar phosphotransferase system"/>
    <property type="evidence" value="ECO:0007669"/>
    <property type="project" value="TreeGrafter"/>
</dbReference>
<dbReference type="EMBL" id="LR134156">
    <property type="protein sequence ID" value="VEA74948.1"/>
    <property type="molecule type" value="Genomic_DNA"/>
</dbReference>
<dbReference type="GO" id="GO:0005886">
    <property type="term" value="C:plasma membrane"/>
    <property type="evidence" value="ECO:0007669"/>
    <property type="project" value="TreeGrafter"/>
</dbReference>
<dbReference type="Gene3D" id="3.20.20.70">
    <property type="entry name" value="Aldolase class I"/>
    <property type="match status" value="1"/>
</dbReference>
<comment type="pathway">
    <text evidence="1">Carbohydrate metabolism; D-tagatose 6-phosphate degradation; D-glyceraldehyde 3-phosphate and glycerone phosphate from D-tagatose 6-phosphate: step 2/2.</text>
</comment>
<evidence type="ECO:0000256" key="1">
    <source>
        <dbReference type="ARBA" id="ARBA00005191"/>
    </source>
</evidence>
<dbReference type="Gene3D" id="1.10.400.20">
    <property type="entry name" value="putative tagatose 6-phosphate kinase domain like"/>
    <property type="match status" value="1"/>
</dbReference>
<evidence type="ECO:0000313" key="2">
    <source>
        <dbReference type="EMBL" id="VEA74948.1"/>
    </source>
</evidence>
<dbReference type="InterPro" id="IPR012062">
    <property type="entry name" value="GatZ/KbaZ-like"/>
</dbReference>
<organism evidence="2 3">
    <name type="scientific">Salmonella enterica subsp. arizonae</name>
    <dbReference type="NCBI Taxonomy" id="59203"/>
    <lineage>
        <taxon>Bacteria</taxon>
        <taxon>Pseudomonadati</taxon>
        <taxon>Pseudomonadota</taxon>
        <taxon>Gammaproteobacteria</taxon>
        <taxon>Enterobacterales</taxon>
        <taxon>Enterobacteriaceae</taxon>
        <taxon>Salmonella</taxon>
    </lineage>
</organism>
<dbReference type="PANTHER" id="PTHR32502:SF2">
    <property type="entry name" value="D-TAGATOSE-1,6-BISPHOSPHATE ALDOLASE SUBUNIT KBAZ"/>
    <property type="match status" value="1"/>
</dbReference>
<dbReference type="GO" id="GO:0009025">
    <property type="term" value="F:tagatose-bisphosphate aldolase activity"/>
    <property type="evidence" value="ECO:0007669"/>
    <property type="project" value="UniProtKB-EC"/>
</dbReference>
<evidence type="ECO:0000313" key="3">
    <source>
        <dbReference type="Proteomes" id="UP000275676"/>
    </source>
</evidence>
<dbReference type="Pfam" id="PF08013">
    <property type="entry name" value="GatZ_KbaZ-like"/>
    <property type="match status" value="1"/>
</dbReference>
<dbReference type="InterPro" id="IPR013785">
    <property type="entry name" value="Aldolase_TIM"/>
</dbReference>
<dbReference type="EC" id="4.1.2.40" evidence="2"/>
<dbReference type="AlphaFoldDB" id="A0A447QY44"/>
<dbReference type="GO" id="GO:0005975">
    <property type="term" value="P:carbohydrate metabolic process"/>
    <property type="evidence" value="ECO:0007669"/>
    <property type="project" value="InterPro"/>
</dbReference>
<gene>
    <name evidence="2" type="primary">kbaZ_1</name>
    <name evidence="2" type="ORF">NCTC10047_00753</name>
</gene>
<dbReference type="PANTHER" id="PTHR32502">
    <property type="entry name" value="N-ACETYLGALACTOSAMINE PERMEASE II COMPONENT-RELATED"/>
    <property type="match status" value="1"/>
</dbReference>
<dbReference type="InterPro" id="IPR050303">
    <property type="entry name" value="GatZ_KbaZ_carbometab"/>
</dbReference>
<dbReference type="Proteomes" id="UP000275676">
    <property type="component" value="Chromosome"/>
</dbReference>
<protein>
    <submittedName>
        <fullName evidence="2">D-tagatose-bisphosphate aldolase, class II, non-catalytic subunit</fullName>
        <ecNumber evidence="2">4.1.2.40</ecNumber>
    </submittedName>
</protein>
<proteinExistence type="predicted"/>